<feature type="compositionally biased region" description="Basic and acidic residues" evidence="3">
    <location>
        <begin position="116"/>
        <end position="157"/>
    </location>
</feature>
<dbReference type="SUPFAM" id="SSF47095">
    <property type="entry name" value="HMG-box"/>
    <property type="match status" value="1"/>
</dbReference>
<dbReference type="InterPro" id="IPR050342">
    <property type="entry name" value="HMGB"/>
</dbReference>
<dbReference type="PANTHER" id="PTHR48112:SF22">
    <property type="entry name" value="MITOCHONDRIAL TRANSCRIPTION FACTOR A, ISOFORM B"/>
    <property type="match status" value="1"/>
</dbReference>
<dbReference type="PROSITE" id="PS50118">
    <property type="entry name" value="HMG_BOX_2"/>
    <property type="match status" value="1"/>
</dbReference>
<comment type="caution">
    <text evidence="5">The sequence shown here is derived from an EMBL/GenBank/DDBJ whole genome shotgun (WGS) entry which is preliminary data.</text>
</comment>
<keyword evidence="1 2" id="KW-0238">DNA-binding</keyword>
<feature type="region of interest" description="Disordered" evidence="3">
    <location>
        <begin position="116"/>
        <end position="179"/>
    </location>
</feature>
<dbReference type="OMA" id="AYYHFSA"/>
<evidence type="ECO:0000313" key="5">
    <source>
        <dbReference type="EMBL" id="KAG8457553.1"/>
    </source>
</evidence>
<keyword evidence="2" id="KW-0539">Nucleus</keyword>
<dbReference type="InterPro" id="IPR036910">
    <property type="entry name" value="HMG_box_dom_sf"/>
</dbReference>
<dbReference type="OrthoDB" id="1919336at2759"/>
<evidence type="ECO:0000256" key="3">
    <source>
        <dbReference type="SAM" id="MobiDB-lite"/>
    </source>
</evidence>
<dbReference type="EMBL" id="JAGTXO010000068">
    <property type="protein sequence ID" value="KAG8457553.1"/>
    <property type="molecule type" value="Genomic_DNA"/>
</dbReference>
<feature type="DNA-binding region" description="HMG box" evidence="2">
    <location>
        <begin position="44"/>
        <end position="113"/>
    </location>
</feature>
<name>A0A8J6C7C9_DIALT</name>
<keyword evidence="6" id="KW-1185">Reference proteome</keyword>
<dbReference type="AlphaFoldDB" id="A0A8J6C7C9"/>
<evidence type="ECO:0000313" key="6">
    <source>
        <dbReference type="Proteomes" id="UP000751190"/>
    </source>
</evidence>
<dbReference type="PANTHER" id="PTHR48112">
    <property type="entry name" value="HIGH MOBILITY GROUP PROTEIN DSP1"/>
    <property type="match status" value="1"/>
</dbReference>
<sequence length="240" mass="26441">MGDHLTYAQRERVRGMLKDGIALKAIAEETGVPVDVIESDVMPPKRAQSAYYHFSAAKRAEVTRALGDGASSNDVARALGARWQEVDSEERAPYEALADTDRARYARELSAHEARLSAEAEAEAERAKRERSGPSERDAERAEKRARLAEEVEERAAAPKLARAPKERTADEARLDAQNASIERDKRTAADARLRFLFSQSDLFKHFGFAAEAPAGMGKGAGKKGRGRGRMTEKEEDDQA</sequence>
<dbReference type="Proteomes" id="UP000751190">
    <property type="component" value="Unassembled WGS sequence"/>
</dbReference>
<evidence type="ECO:0000256" key="2">
    <source>
        <dbReference type="PROSITE-ProRule" id="PRU00267"/>
    </source>
</evidence>
<feature type="non-terminal residue" evidence="5">
    <location>
        <position position="240"/>
    </location>
</feature>
<gene>
    <name evidence="5" type="ORF">KFE25_004189</name>
</gene>
<dbReference type="SMART" id="SM00398">
    <property type="entry name" value="HMG"/>
    <property type="match status" value="1"/>
</dbReference>
<feature type="region of interest" description="Disordered" evidence="3">
    <location>
        <begin position="213"/>
        <end position="240"/>
    </location>
</feature>
<dbReference type="Pfam" id="PF00505">
    <property type="entry name" value="HMG_box"/>
    <property type="match status" value="1"/>
</dbReference>
<protein>
    <recommendedName>
        <fullName evidence="4">HMG box domain-containing protein</fullName>
    </recommendedName>
</protein>
<reference evidence="5" key="1">
    <citation type="submission" date="2021-05" db="EMBL/GenBank/DDBJ databases">
        <title>The genome of the haptophyte Pavlova lutheri (Diacronema luteri, Pavlovales) - a model for lipid biosynthesis in eukaryotic algae.</title>
        <authorList>
            <person name="Hulatt C.J."/>
            <person name="Posewitz M.C."/>
        </authorList>
    </citation>
    <scope>NUCLEOTIDE SEQUENCE</scope>
    <source>
        <strain evidence="5">NIVA-4/92</strain>
    </source>
</reference>
<proteinExistence type="predicted"/>
<feature type="compositionally biased region" description="Basic and acidic residues" evidence="3">
    <location>
        <begin position="164"/>
        <end position="175"/>
    </location>
</feature>
<evidence type="ECO:0000259" key="4">
    <source>
        <dbReference type="PROSITE" id="PS50118"/>
    </source>
</evidence>
<dbReference type="Gene3D" id="1.10.30.10">
    <property type="entry name" value="High mobility group box domain"/>
    <property type="match status" value="1"/>
</dbReference>
<accession>A0A8J6C7C9</accession>
<dbReference type="GO" id="GO:0005634">
    <property type="term" value="C:nucleus"/>
    <property type="evidence" value="ECO:0007669"/>
    <property type="project" value="UniProtKB-UniRule"/>
</dbReference>
<evidence type="ECO:0000256" key="1">
    <source>
        <dbReference type="ARBA" id="ARBA00023125"/>
    </source>
</evidence>
<feature type="domain" description="HMG box" evidence="4">
    <location>
        <begin position="44"/>
        <end position="113"/>
    </location>
</feature>
<dbReference type="GO" id="GO:0003677">
    <property type="term" value="F:DNA binding"/>
    <property type="evidence" value="ECO:0007669"/>
    <property type="project" value="UniProtKB-UniRule"/>
</dbReference>
<dbReference type="InterPro" id="IPR009071">
    <property type="entry name" value="HMG_box_dom"/>
</dbReference>
<organism evidence="5 6">
    <name type="scientific">Diacronema lutheri</name>
    <name type="common">Unicellular marine alga</name>
    <name type="synonym">Monochrysis lutheri</name>
    <dbReference type="NCBI Taxonomy" id="2081491"/>
    <lineage>
        <taxon>Eukaryota</taxon>
        <taxon>Haptista</taxon>
        <taxon>Haptophyta</taxon>
        <taxon>Pavlovophyceae</taxon>
        <taxon>Pavlovales</taxon>
        <taxon>Pavlovaceae</taxon>
        <taxon>Diacronema</taxon>
    </lineage>
</organism>